<dbReference type="PANTHER" id="PTHR14155:SF627">
    <property type="entry name" value="OS06G0192800 PROTEIN"/>
    <property type="match status" value="1"/>
</dbReference>
<evidence type="ECO:0000256" key="4">
    <source>
        <dbReference type="PROSITE-ProRule" id="PRU00175"/>
    </source>
</evidence>
<comment type="caution">
    <text evidence="8">The sequence shown here is derived from an EMBL/GenBank/DDBJ whole genome shotgun (WGS) entry which is preliminary data.</text>
</comment>
<keyword evidence="1" id="KW-0479">Metal-binding</keyword>
<dbReference type="InterPro" id="IPR053238">
    <property type="entry name" value="RING-H2_zinc_finger"/>
</dbReference>
<dbReference type="Gene3D" id="3.30.40.10">
    <property type="entry name" value="Zinc/RING finger domain, C3HC4 (zinc finger)"/>
    <property type="match status" value="1"/>
</dbReference>
<dbReference type="PROSITE" id="PS50089">
    <property type="entry name" value="ZF_RING_2"/>
    <property type="match status" value="1"/>
</dbReference>
<dbReference type="EMBL" id="CAMPGE010000005">
    <property type="protein sequence ID" value="CAI2358723.1"/>
    <property type="molecule type" value="Genomic_DNA"/>
</dbReference>
<reference evidence="8" key="1">
    <citation type="submission" date="2023-07" db="EMBL/GenBank/DDBJ databases">
        <authorList>
            <consortium name="AG Swart"/>
            <person name="Singh M."/>
            <person name="Singh A."/>
            <person name="Seah K."/>
            <person name="Emmerich C."/>
        </authorList>
    </citation>
    <scope>NUCLEOTIDE SEQUENCE</scope>
    <source>
        <strain evidence="8">DP1</strain>
    </source>
</reference>
<evidence type="ECO:0000313" key="8">
    <source>
        <dbReference type="EMBL" id="CAI2358723.1"/>
    </source>
</evidence>
<keyword evidence="6" id="KW-0472">Membrane</keyword>
<feature type="region of interest" description="Disordered" evidence="5">
    <location>
        <begin position="327"/>
        <end position="346"/>
    </location>
</feature>
<feature type="transmembrane region" description="Helical" evidence="6">
    <location>
        <begin position="41"/>
        <end position="61"/>
    </location>
</feature>
<keyword evidence="6" id="KW-1133">Transmembrane helix</keyword>
<feature type="compositionally biased region" description="Acidic residues" evidence="5">
    <location>
        <begin position="175"/>
        <end position="191"/>
    </location>
</feature>
<dbReference type="Proteomes" id="UP001295684">
    <property type="component" value="Unassembled WGS sequence"/>
</dbReference>
<feature type="domain" description="RING-type" evidence="7">
    <location>
        <begin position="264"/>
        <end position="307"/>
    </location>
</feature>
<feature type="transmembrane region" description="Helical" evidence="6">
    <location>
        <begin position="12"/>
        <end position="35"/>
    </location>
</feature>
<evidence type="ECO:0000256" key="5">
    <source>
        <dbReference type="SAM" id="MobiDB-lite"/>
    </source>
</evidence>
<name>A0AAD1X0M9_EUPCR</name>
<evidence type="ECO:0000256" key="1">
    <source>
        <dbReference type="ARBA" id="ARBA00022723"/>
    </source>
</evidence>
<proteinExistence type="predicted"/>
<dbReference type="PANTHER" id="PTHR14155">
    <property type="entry name" value="RING FINGER DOMAIN-CONTAINING"/>
    <property type="match status" value="1"/>
</dbReference>
<evidence type="ECO:0000256" key="2">
    <source>
        <dbReference type="ARBA" id="ARBA00022771"/>
    </source>
</evidence>
<organism evidence="8 9">
    <name type="scientific">Euplotes crassus</name>
    <dbReference type="NCBI Taxonomy" id="5936"/>
    <lineage>
        <taxon>Eukaryota</taxon>
        <taxon>Sar</taxon>
        <taxon>Alveolata</taxon>
        <taxon>Ciliophora</taxon>
        <taxon>Intramacronucleata</taxon>
        <taxon>Spirotrichea</taxon>
        <taxon>Hypotrichia</taxon>
        <taxon>Euplotida</taxon>
        <taxon>Euplotidae</taxon>
        <taxon>Moneuplotes</taxon>
    </lineage>
</organism>
<feature type="region of interest" description="Disordered" evidence="5">
    <location>
        <begin position="172"/>
        <end position="209"/>
    </location>
</feature>
<keyword evidence="3" id="KW-0862">Zinc</keyword>
<feature type="transmembrane region" description="Helical" evidence="6">
    <location>
        <begin position="125"/>
        <end position="158"/>
    </location>
</feature>
<dbReference type="InterPro" id="IPR013083">
    <property type="entry name" value="Znf_RING/FYVE/PHD"/>
</dbReference>
<dbReference type="InterPro" id="IPR001841">
    <property type="entry name" value="Znf_RING"/>
</dbReference>
<keyword evidence="2 4" id="KW-0863">Zinc-finger</keyword>
<protein>
    <recommendedName>
        <fullName evidence="7">RING-type domain-containing protein</fullName>
    </recommendedName>
</protein>
<evidence type="ECO:0000256" key="6">
    <source>
        <dbReference type="SAM" id="Phobius"/>
    </source>
</evidence>
<dbReference type="AlphaFoldDB" id="A0AAD1X0M9"/>
<sequence length="383" mass="44824">MIVPIFTFFHLYFDIIFGNIVCTYCIFVNIWLFFTQAKEEPLFYFLGPFGLILWVMMYMYFMISSECLKKQTCTIQALCGCGVSRLTFIKQKETRYVTYLVIIIYILAFTIGASNSSRTGPVMAMFAFTCVALVIDIFLAVVKISLFLLMVLVIYLFALCICSEEKRAELFENPEPSEEDESEESSLELEEYTVNGSDSEEEEKDQQYENARRFRIRRRANNNQGEEVIEEKGISDLLTMIFQKGKKRFGSNKKKKKEQEELFCPICRVAFEDKDEVIELKCSENHIFHEDCIKDWLVMKQDCPLCRKEVFEMSYSDSIQEESVANEVESSRSQQPNRAKNKVKNKNDLRYVKELIKENAELDKYSDQTENRDFTNNFSGKKH</sequence>
<dbReference type="GO" id="GO:0008270">
    <property type="term" value="F:zinc ion binding"/>
    <property type="evidence" value="ECO:0007669"/>
    <property type="project" value="UniProtKB-KW"/>
</dbReference>
<dbReference type="SUPFAM" id="SSF57850">
    <property type="entry name" value="RING/U-box"/>
    <property type="match status" value="1"/>
</dbReference>
<evidence type="ECO:0000313" key="9">
    <source>
        <dbReference type="Proteomes" id="UP001295684"/>
    </source>
</evidence>
<keyword evidence="9" id="KW-1185">Reference proteome</keyword>
<gene>
    <name evidence="8" type="ORF">ECRASSUSDP1_LOCUS6</name>
</gene>
<feature type="transmembrane region" description="Helical" evidence="6">
    <location>
        <begin position="96"/>
        <end position="113"/>
    </location>
</feature>
<evidence type="ECO:0000259" key="7">
    <source>
        <dbReference type="PROSITE" id="PS50089"/>
    </source>
</evidence>
<accession>A0AAD1X0M9</accession>
<keyword evidence="6" id="KW-0812">Transmembrane</keyword>
<dbReference type="Pfam" id="PF13639">
    <property type="entry name" value="zf-RING_2"/>
    <property type="match status" value="1"/>
</dbReference>
<evidence type="ECO:0000256" key="3">
    <source>
        <dbReference type="ARBA" id="ARBA00022833"/>
    </source>
</evidence>